<dbReference type="PROSITE" id="PS50928">
    <property type="entry name" value="ABC_TM1"/>
    <property type="match status" value="1"/>
</dbReference>
<feature type="transmembrane region" description="Helical" evidence="7">
    <location>
        <begin position="248"/>
        <end position="269"/>
    </location>
</feature>
<organism evidence="9 10">
    <name type="scientific">Agromyces badenianii</name>
    <dbReference type="NCBI Taxonomy" id="2080742"/>
    <lineage>
        <taxon>Bacteria</taxon>
        <taxon>Bacillati</taxon>
        <taxon>Actinomycetota</taxon>
        <taxon>Actinomycetes</taxon>
        <taxon>Micrococcales</taxon>
        <taxon>Microbacteriaceae</taxon>
        <taxon>Agromyces</taxon>
    </lineage>
</organism>
<keyword evidence="2 7" id="KW-0813">Transport</keyword>
<dbReference type="GO" id="GO:0005886">
    <property type="term" value="C:plasma membrane"/>
    <property type="evidence" value="ECO:0007669"/>
    <property type="project" value="UniProtKB-SubCell"/>
</dbReference>
<dbReference type="InterPro" id="IPR000515">
    <property type="entry name" value="MetI-like"/>
</dbReference>
<accession>A0A2S0WYR9</accession>
<dbReference type="CDD" id="cd06261">
    <property type="entry name" value="TM_PBP2"/>
    <property type="match status" value="1"/>
</dbReference>
<dbReference type="SUPFAM" id="SSF161098">
    <property type="entry name" value="MetI-like"/>
    <property type="match status" value="1"/>
</dbReference>
<dbReference type="GO" id="GO:0055085">
    <property type="term" value="P:transmembrane transport"/>
    <property type="evidence" value="ECO:0007669"/>
    <property type="project" value="InterPro"/>
</dbReference>
<protein>
    <submittedName>
        <fullName evidence="9">Sugar ABC transporter permease</fullName>
    </submittedName>
</protein>
<feature type="transmembrane region" description="Helical" evidence="7">
    <location>
        <begin position="146"/>
        <end position="167"/>
    </location>
</feature>
<evidence type="ECO:0000256" key="3">
    <source>
        <dbReference type="ARBA" id="ARBA00022475"/>
    </source>
</evidence>
<evidence type="ECO:0000256" key="2">
    <source>
        <dbReference type="ARBA" id="ARBA00022448"/>
    </source>
</evidence>
<dbReference type="InterPro" id="IPR035906">
    <property type="entry name" value="MetI-like_sf"/>
</dbReference>
<evidence type="ECO:0000256" key="5">
    <source>
        <dbReference type="ARBA" id="ARBA00022989"/>
    </source>
</evidence>
<gene>
    <name evidence="9" type="ORF">DCE93_13095</name>
</gene>
<feature type="transmembrane region" description="Helical" evidence="7">
    <location>
        <begin position="77"/>
        <end position="101"/>
    </location>
</feature>
<dbReference type="PANTHER" id="PTHR43744:SF12">
    <property type="entry name" value="ABC TRANSPORTER PERMEASE PROTEIN MG189-RELATED"/>
    <property type="match status" value="1"/>
</dbReference>
<keyword evidence="10" id="KW-1185">Reference proteome</keyword>
<name>A0A2S0WYR9_9MICO</name>
<feature type="domain" description="ABC transmembrane type-1" evidence="8">
    <location>
        <begin position="78"/>
        <end position="269"/>
    </location>
</feature>
<comment type="similarity">
    <text evidence="7">Belongs to the binding-protein-dependent transport system permease family.</text>
</comment>
<evidence type="ECO:0000256" key="1">
    <source>
        <dbReference type="ARBA" id="ARBA00004651"/>
    </source>
</evidence>
<keyword evidence="3" id="KW-1003">Cell membrane</keyword>
<evidence type="ECO:0000259" key="8">
    <source>
        <dbReference type="PROSITE" id="PS50928"/>
    </source>
</evidence>
<dbReference type="AlphaFoldDB" id="A0A2S0WYR9"/>
<feature type="transmembrane region" description="Helical" evidence="7">
    <location>
        <begin position="113"/>
        <end position="134"/>
    </location>
</feature>
<dbReference type="Gene3D" id="1.10.3720.10">
    <property type="entry name" value="MetI-like"/>
    <property type="match status" value="1"/>
</dbReference>
<dbReference type="Proteomes" id="UP000244729">
    <property type="component" value="Chromosome"/>
</dbReference>
<dbReference type="RefSeq" id="WP_108596265.1">
    <property type="nucleotide sequence ID" value="NZ_CP028913.1"/>
</dbReference>
<dbReference type="Pfam" id="PF00528">
    <property type="entry name" value="BPD_transp_1"/>
    <property type="match status" value="1"/>
</dbReference>
<dbReference type="KEGG" id="agm:DCE93_13095"/>
<feature type="transmembrane region" description="Helical" evidence="7">
    <location>
        <begin position="188"/>
        <end position="211"/>
    </location>
</feature>
<sequence>MTRTRRVRASLVASYAVLLVWAAVSLFPIVWMVSAAFKSADQVLTVPIQWIPREWHPENFVEALFEPRFAGESFITFLWNSTLVAALTALASIALSLMVGYGFAKFRFRGRDGLMWTLLGSTLLPFSAVLIPLYLVIRQLGMIDTLWALIIPFVLTGQAIFLSRQFVLAIPSSYIEAARIDGASEWGIFVRIIVPMAAPAITTVGVMTFLLSWNQFLWPLVVAESQSTFTAPLGLSLLGLGSTFQTDYNIWMAAATLAVLPPLAFFIVFERPYMRGLELMSGVK</sequence>
<dbReference type="EMBL" id="CP028913">
    <property type="protein sequence ID" value="AWB96468.1"/>
    <property type="molecule type" value="Genomic_DNA"/>
</dbReference>
<evidence type="ECO:0000256" key="6">
    <source>
        <dbReference type="ARBA" id="ARBA00023136"/>
    </source>
</evidence>
<comment type="subcellular location">
    <subcellularLocation>
        <location evidence="1 7">Cell membrane</location>
        <topology evidence="1 7">Multi-pass membrane protein</topology>
    </subcellularLocation>
</comment>
<keyword evidence="5 7" id="KW-1133">Transmembrane helix</keyword>
<keyword evidence="4 7" id="KW-0812">Transmembrane</keyword>
<keyword evidence="6 7" id="KW-0472">Membrane</keyword>
<dbReference type="PANTHER" id="PTHR43744">
    <property type="entry name" value="ABC TRANSPORTER PERMEASE PROTEIN MG189-RELATED-RELATED"/>
    <property type="match status" value="1"/>
</dbReference>
<feature type="transmembrane region" description="Helical" evidence="7">
    <location>
        <begin position="12"/>
        <end position="37"/>
    </location>
</feature>
<evidence type="ECO:0000256" key="7">
    <source>
        <dbReference type="RuleBase" id="RU363032"/>
    </source>
</evidence>
<reference evidence="9 10" key="1">
    <citation type="submission" date="2018-04" db="EMBL/GenBank/DDBJ databases">
        <authorList>
            <person name="Li J."/>
        </authorList>
    </citation>
    <scope>NUCLEOTIDE SEQUENCE [LARGE SCALE GENOMIC DNA]</scope>
    <source>
        <strain evidence="10">30A</strain>
    </source>
</reference>
<evidence type="ECO:0000313" key="10">
    <source>
        <dbReference type="Proteomes" id="UP000244729"/>
    </source>
</evidence>
<evidence type="ECO:0000256" key="4">
    <source>
        <dbReference type="ARBA" id="ARBA00022692"/>
    </source>
</evidence>
<dbReference type="OrthoDB" id="2063054at2"/>
<evidence type="ECO:0000313" key="9">
    <source>
        <dbReference type="EMBL" id="AWB96468.1"/>
    </source>
</evidence>
<proteinExistence type="inferred from homology"/>